<gene>
    <name evidence="1" type="ORF">DSO57_1000349</name>
</gene>
<accession>A0ACC2TKF0</accession>
<proteinExistence type="predicted"/>
<name>A0ACC2TKF0_9FUNG</name>
<organism evidence="1 2">
    <name type="scientific">Entomophthora muscae</name>
    <dbReference type="NCBI Taxonomy" id="34485"/>
    <lineage>
        <taxon>Eukaryota</taxon>
        <taxon>Fungi</taxon>
        <taxon>Fungi incertae sedis</taxon>
        <taxon>Zoopagomycota</taxon>
        <taxon>Entomophthoromycotina</taxon>
        <taxon>Entomophthoromycetes</taxon>
        <taxon>Entomophthorales</taxon>
        <taxon>Entomophthoraceae</taxon>
        <taxon>Entomophthora</taxon>
    </lineage>
</organism>
<sequence>MSFASNDGKTYFKMMGLLFGQRIGLDRIHTPAKRIEILVQLIIFAIFLARTKHPELAIGVTDASKVGHNGAR</sequence>
<keyword evidence="2" id="KW-1185">Reference proteome</keyword>
<comment type="caution">
    <text evidence="1">The sequence shown here is derived from an EMBL/GenBank/DDBJ whole genome shotgun (WGS) entry which is preliminary data.</text>
</comment>
<dbReference type="Proteomes" id="UP001165960">
    <property type="component" value="Unassembled WGS sequence"/>
</dbReference>
<evidence type="ECO:0000313" key="1">
    <source>
        <dbReference type="EMBL" id="KAJ9075067.1"/>
    </source>
</evidence>
<protein>
    <submittedName>
        <fullName evidence="1">Uncharacterized protein</fullName>
    </submittedName>
</protein>
<evidence type="ECO:0000313" key="2">
    <source>
        <dbReference type="Proteomes" id="UP001165960"/>
    </source>
</evidence>
<reference evidence="1" key="1">
    <citation type="submission" date="2022-04" db="EMBL/GenBank/DDBJ databases">
        <title>Genome of the entomopathogenic fungus Entomophthora muscae.</title>
        <authorList>
            <person name="Elya C."/>
            <person name="Lovett B.R."/>
            <person name="Lee E."/>
            <person name="Macias A.M."/>
            <person name="Hajek A.E."/>
            <person name="De Bivort B.L."/>
            <person name="Kasson M.T."/>
            <person name="De Fine Licht H.H."/>
            <person name="Stajich J.E."/>
        </authorList>
    </citation>
    <scope>NUCLEOTIDE SEQUENCE</scope>
    <source>
        <strain evidence="1">Berkeley</strain>
    </source>
</reference>
<dbReference type="EMBL" id="QTSX02002841">
    <property type="protein sequence ID" value="KAJ9075067.1"/>
    <property type="molecule type" value="Genomic_DNA"/>
</dbReference>